<protein>
    <submittedName>
        <fullName evidence="1">Uncharacterized protein</fullName>
    </submittedName>
</protein>
<dbReference type="GO" id="GO:0005506">
    <property type="term" value="F:iron ion binding"/>
    <property type="evidence" value="ECO:0007669"/>
    <property type="project" value="InterPro"/>
</dbReference>
<dbReference type="Gene3D" id="1.10.630.10">
    <property type="entry name" value="Cytochrome P450"/>
    <property type="match status" value="1"/>
</dbReference>
<dbReference type="GO" id="GO:0020037">
    <property type="term" value="F:heme binding"/>
    <property type="evidence" value="ECO:0007669"/>
    <property type="project" value="InterPro"/>
</dbReference>
<comment type="caution">
    <text evidence="1">The sequence shown here is derived from an EMBL/GenBank/DDBJ whole genome shotgun (WGS) entry which is preliminary data.</text>
</comment>
<evidence type="ECO:0000313" key="1">
    <source>
        <dbReference type="EMBL" id="PKC56800.1"/>
    </source>
</evidence>
<reference evidence="1 2" key="1">
    <citation type="submission" date="2017-10" db="EMBL/GenBank/DDBJ databases">
        <title>Extensive intraspecific genome diversity in a model arbuscular mycorrhizal fungus.</title>
        <authorList>
            <person name="Chen E.C.H."/>
            <person name="Morin E."/>
            <person name="Baudet D."/>
            <person name="Noel J."/>
            <person name="Ndikumana S."/>
            <person name="Charron P."/>
            <person name="St-Onge C."/>
            <person name="Giorgi J."/>
            <person name="Grigoriev I.V."/>
            <person name="Roux C."/>
            <person name="Martin F.M."/>
            <person name="Corradi N."/>
        </authorList>
    </citation>
    <scope>NUCLEOTIDE SEQUENCE [LARGE SCALE GENOMIC DNA]</scope>
    <source>
        <strain evidence="1 2">A1</strain>
    </source>
</reference>
<dbReference type="Pfam" id="PF00067">
    <property type="entry name" value="p450"/>
    <property type="match status" value="1"/>
</dbReference>
<dbReference type="VEuPathDB" id="FungiDB:RhiirA1_473469"/>
<dbReference type="Proteomes" id="UP000232688">
    <property type="component" value="Unassembled WGS sequence"/>
</dbReference>
<reference evidence="1 2" key="2">
    <citation type="submission" date="2017-10" db="EMBL/GenBank/DDBJ databases">
        <title>Genome analyses suggest a sexual origin of heterokaryosis in a supposedly ancient asexual fungus.</title>
        <authorList>
            <person name="Corradi N."/>
            <person name="Sedzielewska K."/>
            <person name="Noel J."/>
            <person name="Charron P."/>
            <person name="Farinelli L."/>
            <person name="Marton T."/>
            <person name="Kruger M."/>
            <person name="Pelin A."/>
            <person name="Brachmann A."/>
            <person name="Corradi N."/>
        </authorList>
    </citation>
    <scope>NUCLEOTIDE SEQUENCE [LARGE SCALE GENOMIC DNA]</scope>
    <source>
        <strain evidence="1 2">A1</strain>
    </source>
</reference>
<dbReference type="EMBL" id="LLXH01002018">
    <property type="protein sequence ID" value="PKC56800.1"/>
    <property type="molecule type" value="Genomic_DNA"/>
</dbReference>
<dbReference type="AlphaFoldDB" id="A0A2N0R0J6"/>
<dbReference type="SUPFAM" id="SSF48264">
    <property type="entry name" value="Cytochrome P450"/>
    <property type="match status" value="1"/>
</dbReference>
<name>A0A2N0R0J6_9GLOM</name>
<dbReference type="InterPro" id="IPR036396">
    <property type="entry name" value="Cyt_P450_sf"/>
</dbReference>
<dbReference type="GO" id="GO:0016705">
    <property type="term" value="F:oxidoreductase activity, acting on paired donors, with incorporation or reduction of molecular oxygen"/>
    <property type="evidence" value="ECO:0007669"/>
    <property type="project" value="InterPro"/>
</dbReference>
<organism evidence="1 2">
    <name type="scientific">Rhizophagus irregularis</name>
    <dbReference type="NCBI Taxonomy" id="588596"/>
    <lineage>
        <taxon>Eukaryota</taxon>
        <taxon>Fungi</taxon>
        <taxon>Fungi incertae sedis</taxon>
        <taxon>Mucoromycota</taxon>
        <taxon>Glomeromycotina</taxon>
        <taxon>Glomeromycetes</taxon>
        <taxon>Glomerales</taxon>
        <taxon>Glomeraceae</taxon>
        <taxon>Rhizophagus</taxon>
    </lineage>
</organism>
<sequence>MAGYFNELTSENEKTERQSALVDETVKFVRAIQVMRPMTDLEIRVIIFDDTTEKTISFIVYYIANYPDVKKKMLNEIDRIFKMTNSSITENDVNNLTYRGYQWSTETIIRINIDAINNNEEYWE</sequence>
<dbReference type="GO" id="GO:0004497">
    <property type="term" value="F:monooxygenase activity"/>
    <property type="evidence" value="ECO:0007669"/>
    <property type="project" value="InterPro"/>
</dbReference>
<accession>A0A2N0R0J6</accession>
<proteinExistence type="predicted"/>
<evidence type="ECO:0000313" key="2">
    <source>
        <dbReference type="Proteomes" id="UP000232688"/>
    </source>
</evidence>
<dbReference type="InterPro" id="IPR001128">
    <property type="entry name" value="Cyt_P450"/>
</dbReference>
<gene>
    <name evidence="1" type="ORF">RhiirA1_473469</name>
</gene>